<dbReference type="InterPro" id="IPR023214">
    <property type="entry name" value="HAD_sf"/>
</dbReference>
<dbReference type="RefSeq" id="WP_068678924.1">
    <property type="nucleotide sequence ID" value="NZ_LYPA01000024.1"/>
</dbReference>
<name>A0A1A5YTB7_9BACL</name>
<dbReference type="PANTHER" id="PTHR43434">
    <property type="entry name" value="PHOSPHOGLYCOLATE PHOSPHATASE"/>
    <property type="match status" value="1"/>
</dbReference>
<dbReference type="STRING" id="1844972.A7K91_25605"/>
<proteinExistence type="predicted"/>
<keyword evidence="2" id="KW-1185">Reference proteome</keyword>
<dbReference type="AlphaFoldDB" id="A0A1A5YTB7"/>
<dbReference type="CDD" id="cd07505">
    <property type="entry name" value="HAD_BPGM-like"/>
    <property type="match status" value="1"/>
</dbReference>
<evidence type="ECO:0000313" key="2">
    <source>
        <dbReference type="Proteomes" id="UP000092024"/>
    </source>
</evidence>
<dbReference type="PANTHER" id="PTHR43434:SF22">
    <property type="entry name" value="PHOSPHOGLYCOLATE PHOSPHATASE"/>
    <property type="match status" value="1"/>
</dbReference>
<dbReference type="SUPFAM" id="SSF56784">
    <property type="entry name" value="HAD-like"/>
    <property type="match status" value="1"/>
</dbReference>
<organism evidence="1 2">
    <name type="scientific">Paenibacillus oryzae</name>
    <dbReference type="NCBI Taxonomy" id="1844972"/>
    <lineage>
        <taxon>Bacteria</taxon>
        <taxon>Bacillati</taxon>
        <taxon>Bacillota</taxon>
        <taxon>Bacilli</taxon>
        <taxon>Bacillales</taxon>
        <taxon>Paenibacillaceae</taxon>
        <taxon>Paenibacillus</taxon>
    </lineage>
</organism>
<gene>
    <name evidence="1" type="ORF">A7K91_25605</name>
</gene>
<dbReference type="SFLD" id="SFLDG01129">
    <property type="entry name" value="C1.5:_HAD__Beta-PGM__Phosphata"/>
    <property type="match status" value="1"/>
</dbReference>
<evidence type="ECO:0000313" key="1">
    <source>
        <dbReference type="EMBL" id="OBR68867.1"/>
    </source>
</evidence>
<dbReference type="Gene3D" id="1.10.150.240">
    <property type="entry name" value="Putative phosphatase, domain 2"/>
    <property type="match status" value="1"/>
</dbReference>
<dbReference type="NCBIfam" id="TIGR01549">
    <property type="entry name" value="HAD-SF-IA-v1"/>
    <property type="match status" value="1"/>
</dbReference>
<dbReference type="Gene3D" id="3.40.50.1000">
    <property type="entry name" value="HAD superfamily/HAD-like"/>
    <property type="match status" value="1"/>
</dbReference>
<accession>A0A1A5YTB7</accession>
<dbReference type="GO" id="GO:0008967">
    <property type="term" value="F:phosphoglycolate phosphatase activity"/>
    <property type="evidence" value="ECO:0007669"/>
    <property type="project" value="TreeGrafter"/>
</dbReference>
<comment type="caution">
    <text evidence="1">The sequence shown here is derived from an EMBL/GenBank/DDBJ whole genome shotgun (WGS) entry which is preliminary data.</text>
</comment>
<sequence length="260" mass="27447">MPQLVVKDRRYPVDAILFDKDGTLLQFMGTWGVWSRHLLASYSARLTEKLGNEVSLDGASILGVSDAENGRSADYDRNGPLAMGTIDQLLAVLAWQGYRAGASWAQAMEEAYASKQDADKTLEAERPALPLPGALSFVEHCRSHGLKLAVVTADDTAAAEKHLAWLGIRDYFDVCIGADGVERSKPFPDMALLACGKLGVHPSRAAVIGDTGGDMAMAKSAGIAIAIGIQDGPGGDAAPLEGADVCITGYQELAISEDEA</sequence>
<dbReference type="InterPro" id="IPR006439">
    <property type="entry name" value="HAD-SF_hydro_IA"/>
</dbReference>
<dbReference type="InterPro" id="IPR036412">
    <property type="entry name" value="HAD-like_sf"/>
</dbReference>
<dbReference type="InterPro" id="IPR050155">
    <property type="entry name" value="HAD-like_hydrolase_sf"/>
</dbReference>
<dbReference type="GO" id="GO:0006281">
    <property type="term" value="P:DNA repair"/>
    <property type="evidence" value="ECO:0007669"/>
    <property type="project" value="TreeGrafter"/>
</dbReference>
<dbReference type="EMBL" id="LYPA01000024">
    <property type="protein sequence ID" value="OBR68867.1"/>
    <property type="molecule type" value="Genomic_DNA"/>
</dbReference>
<dbReference type="Pfam" id="PF00702">
    <property type="entry name" value="Hydrolase"/>
    <property type="match status" value="1"/>
</dbReference>
<protein>
    <recommendedName>
        <fullName evidence="3">Haloacid dehalogenase</fullName>
    </recommendedName>
</protein>
<evidence type="ECO:0008006" key="3">
    <source>
        <dbReference type="Google" id="ProtNLM"/>
    </source>
</evidence>
<dbReference type="Proteomes" id="UP000092024">
    <property type="component" value="Unassembled WGS sequence"/>
</dbReference>
<reference evidence="1 2" key="1">
    <citation type="submission" date="2016-05" db="EMBL/GenBank/DDBJ databases">
        <title>Paenibacillus oryzae. sp. nov., isolated from the rice root.</title>
        <authorList>
            <person name="Zhang J."/>
            <person name="Zhang X."/>
        </authorList>
    </citation>
    <scope>NUCLEOTIDE SEQUENCE [LARGE SCALE GENOMIC DNA]</scope>
    <source>
        <strain evidence="1 2">1DrF-4</strain>
    </source>
</reference>
<dbReference type="InterPro" id="IPR023198">
    <property type="entry name" value="PGP-like_dom2"/>
</dbReference>
<dbReference type="SFLD" id="SFLDS00003">
    <property type="entry name" value="Haloacid_Dehalogenase"/>
    <property type="match status" value="1"/>
</dbReference>
<dbReference type="NCBIfam" id="TIGR01509">
    <property type="entry name" value="HAD-SF-IA-v3"/>
    <property type="match status" value="1"/>
</dbReference>